<dbReference type="SUPFAM" id="SSF54909">
    <property type="entry name" value="Dimeric alpha+beta barrel"/>
    <property type="match status" value="1"/>
</dbReference>
<reference evidence="2" key="1">
    <citation type="submission" date="2020-11" db="EMBL/GenBank/DDBJ databases">
        <title>Genome of Flavobacterium soyangense.</title>
        <authorList>
            <person name="Liu Q."/>
            <person name="Xin Y.-H."/>
        </authorList>
    </citation>
    <scope>NUCLEOTIDE SEQUENCE</scope>
    <source>
        <strain evidence="2">CGMCC 1.13493</strain>
    </source>
</reference>
<feature type="domain" description="ABM" evidence="1">
    <location>
        <begin position="1"/>
        <end position="91"/>
    </location>
</feature>
<dbReference type="Pfam" id="PF03992">
    <property type="entry name" value="ABM"/>
    <property type="match status" value="1"/>
</dbReference>
<comment type="caution">
    <text evidence="2">The sequence shown here is derived from an EMBL/GenBank/DDBJ whole genome shotgun (WGS) entry which is preliminary data.</text>
</comment>
<protein>
    <submittedName>
        <fullName evidence="2">Antibiotic biosynthesis monooxygenase</fullName>
    </submittedName>
</protein>
<keyword evidence="3" id="KW-1185">Reference proteome</keyword>
<dbReference type="InterPro" id="IPR052936">
    <property type="entry name" value="Jasmonate_Hydroxylase-like"/>
</dbReference>
<dbReference type="InterPro" id="IPR007138">
    <property type="entry name" value="ABM_dom"/>
</dbReference>
<dbReference type="AlphaFoldDB" id="A0A930UB80"/>
<keyword evidence="2" id="KW-0503">Monooxygenase</keyword>
<evidence type="ECO:0000313" key="3">
    <source>
        <dbReference type="Proteomes" id="UP000646211"/>
    </source>
</evidence>
<dbReference type="EMBL" id="JADHEC010000009">
    <property type="protein sequence ID" value="MBF2708116.1"/>
    <property type="molecule type" value="Genomic_DNA"/>
</dbReference>
<proteinExistence type="predicted"/>
<dbReference type="Gene3D" id="3.30.70.100">
    <property type="match status" value="1"/>
</dbReference>
<accession>A0A930UB80</accession>
<name>A0A930UB80_9FLAO</name>
<dbReference type="GO" id="GO:0004497">
    <property type="term" value="F:monooxygenase activity"/>
    <property type="evidence" value="ECO:0007669"/>
    <property type="project" value="UniProtKB-KW"/>
</dbReference>
<organism evidence="2 3">
    <name type="scientific">Flavobacterium soyangense</name>
    <dbReference type="NCBI Taxonomy" id="2023265"/>
    <lineage>
        <taxon>Bacteria</taxon>
        <taxon>Pseudomonadati</taxon>
        <taxon>Bacteroidota</taxon>
        <taxon>Flavobacteriia</taxon>
        <taxon>Flavobacteriales</taxon>
        <taxon>Flavobacteriaceae</taxon>
        <taxon>Flavobacterium</taxon>
    </lineage>
</organism>
<dbReference type="InterPro" id="IPR011008">
    <property type="entry name" value="Dimeric_a/b-barrel"/>
</dbReference>
<dbReference type="PANTHER" id="PTHR37811:SF2">
    <property type="entry name" value="ABM DOMAIN-CONTAINING PROTEIN"/>
    <property type="match status" value="1"/>
</dbReference>
<dbReference type="Proteomes" id="UP000646211">
    <property type="component" value="Unassembled WGS sequence"/>
</dbReference>
<keyword evidence="2" id="KW-0560">Oxidoreductase</keyword>
<evidence type="ECO:0000313" key="2">
    <source>
        <dbReference type="EMBL" id="MBF2708116.1"/>
    </source>
</evidence>
<dbReference type="RefSeq" id="WP_194311376.1">
    <property type="nucleotide sequence ID" value="NZ_JADHEC010000009.1"/>
</dbReference>
<dbReference type="PANTHER" id="PTHR37811">
    <property type="entry name" value="BLL5343 PROTEIN"/>
    <property type="match status" value="1"/>
</dbReference>
<dbReference type="PROSITE" id="PS51725">
    <property type="entry name" value="ABM"/>
    <property type="match status" value="1"/>
</dbReference>
<sequence length="115" mass="13500">MIAVIFEAIPHADQKNEYFNIASALKPSLEKIDGFISIERFQSFNDPEKVLSLSFWKNEQSIQQWRSLEMHRHAQSQGRESIFKDYHLRIANVSRDYGMFDRKEVPSDSKVAHDK</sequence>
<evidence type="ECO:0000259" key="1">
    <source>
        <dbReference type="PROSITE" id="PS51725"/>
    </source>
</evidence>
<gene>
    <name evidence="2" type="ORF">IR213_05870</name>
</gene>